<evidence type="ECO:0000313" key="5">
    <source>
        <dbReference type="Proteomes" id="UP000527860"/>
    </source>
</evidence>
<evidence type="ECO:0000256" key="1">
    <source>
        <dbReference type="SAM" id="Phobius"/>
    </source>
</evidence>
<dbReference type="GeneID" id="77845985"/>
<dbReference type="STRING" id="45670.SN16_10505"/>
<reference evidence="3" key="2">
    <citation type="submission" date="2020-04" db="EMBL/GenBank/DDBJ databases">
        <authorList>
            <person name="Tanveer F."/>
            <person name="Xie Y."/>
            <person name="Shinwari Z.K."/>
        </authorList>
    </citation>
    <scope>NUCLEOTIDE SEQUENCE</scope>
    <source>
        <strain evidence="3">MOSEL-ME25</strain>
    </source>
</reference>
<dbReference type="RefSeq" id="WP_040106578.1">
    <property type="nucleotide sequence ID" value="NZ_JABEVU030000001.1"/>
</dbReference>
<reference evidence="2 4" key="1">
    <citation type="submission" date="2015-01" db="EMBL/GenBank/DDBJ databases">
        <title>Genome sequences of high lactate-tolerant strain Salinicoccus roseus W12 with industrial interest.</title>
        <authorList>
            <person name="Wang H."/>
            <person name="Yu B."/>
        </authorList>
    </citation>
    <scope>NUCLEOTIDE SEQUENCE [LARGE SCALE GENOMIC DNA]</scope>
    <source>
        <strain evidence="2 4">W12</strain>
    </source>
</reference>
<dbReference type="Proteomes" id="UP000527860">
    <property type="component" value="Unassembled WGS sequence"/>
</dbReference>
<name>A0A0C2E3B8_9STAP</name>
<gene>
    <name evidence="3" type="ORF">F7P68_0011925</name>
    <name evidence="2" type="ORF">SN16_10505</name>
</gene>
<feature type="transmembrane region" description="Helical" evidence="1">
    <location>
        <begin position="7"/>
        <end position="29"/>
    </location>
</feature>
<dbReference type="AlphaFoldDB" id="A0A0C2E3B8"/>
<keyword evidence="5" id="KW-1185">Reference proteome</keyword>
<keyword evidence="1" id="KW-0472">Membrane</keyword>
<evidence type="ECO:0000313" key="2">
    <source>
        <dbReference type="EMBL" id="KIH69937.1"/>
    </source>
</evidence>
<dbReference type="EMBL" id="JABEVU030000001">
    <property type="protein sequence ID" value="MDB0581230.1"/>
    <property type="molecule type" value="Genomic_DNA"/>
</dbReference>
<organism evidence="2 4">
    <name type="scientific">Salinicoccus roseus</name>
    <dbReference type="NCBI Taxonomy" id="45670"/>
    <lineage>
        <taxon>Bacteria</taxon>
        <taxon>Bacillati</taxon>
        <taxon>Bacillota</taxon>
        <taxon>Bacilli</taxon>
        <taxon>Bacillales</taxon>
        <taxon>Staphylococcaceae</taxon>
        <taxon>Salinicoccus</taxon>
    </lineage>
</organism>
<sequence length="65" mass="7254">MGSVKGMNIAIFCLFFLVAVLFSVAHFGMGAPIRGSAYAVFALLSALMAIREIKLWKKERNSRRF</sequence>
<evidence type="ECO:0000313" key="4">
    <source>
        <dbReference type="Proteomes" id="UP000031546"/>
    </source>
</evidence>
<reference evidence="3" key="3">
    <citation type="submission" date="2022-12" db="EMBL/GenBank/DDBJ databases">
        <title>Genome analysis and biological profiling of marine Salinicoccus roseus MOSEL-ME25.</title>
        <authorList>
            <person name="Mirza F.T."/>
            <person name="Xie Y."/>
            <person name="Shinwari Z.K."/>
        </authorList>
    </citation>
    <scope>NUCLEOTIDE SEQUENCE</scope>
    <source>
        <strain evidence="3">MOSEL-ME25</strain>
    </source>
</reference>
<keyword evidence="1" id="KW-0812">Transmembrane</keyword>
<accession>A0A0C2E3B8</accession>
<evidence type="ECO:0000313" key="3">
    <source>
        <dbReference type="EMBL" id="MDB0581230.1"/>
    </source>
</evidence>
<feature type="transmembrane region" description="Helical" evidence="1">
    <location>
        <begin position="35"/>
        <end position="53"/>
    </location>
</feature>
<dbReference type="Proteomes" id="UP000031546">
    <property type="component" value="Unassembled WGS sequence"/>
</dbReference>
<keyword evidence="1" id="KW-1133">Transmembrane helix</keyword>
<proteinExistence type="predicted"/>
<comment type="caution">
    <text evidence="2">The sequence shown here is derived from an EMBL/GenBank/DDBJ whole genome shotgun (WGS) entry which is preliminary data.</text>
</comment>
<protein>
    <submittedName>
        <fullName evidence="2">Uncharacterized protein</fullName>
    </submittedName>
</protein>
<dbReference type="EMBL" id="JXII01000009">
    <property type="protein sequence ID" value="KIH69937.1"/>
    <property type="molecule type" value="Genomic_DNA"/>
</dbReference>